<dbReference type="EMBL" id="JBHSQN010000017">
    <property type="protein sequence ID" value="MFC6014520.1"/>
    <property type="molecule type" value="Genomic_DNA"/>
</dbReference>
<name>A0ABW1JZ96_9NOCA</name>
<evidence type="ECO:0000256" key="3">
    <source>
        <dbReference type="SAM" id="SignalP"/>
    </source>
</evidence>
<dbReference type="Pfam" id="PF26580">
    <property type="entry name" value="Mtb12_C"/>
    <property type="match status" value="1"/>
</dbReference>
<feature type="signal peptide" evidence="3">
    <location>
        <begin position="1"/>
        <end position="27"/>
    </location>
</feature>
<evidence type="ECO:0000259" key="4">
    <source>
        <dbReference type="Pfam" id="PF26580"/>
    </source>
</evidence>
<sequence>MSHLLKIVSAGFFALIIGLGLASPAAADVSIRDSVASDLYVREANPSVHQLEKQFAAFWNPNIGMDPKIEVSYHGSSARPALEMVMQQSKTMDFFSIQGRVVEGPTVSGDSLSVRVNGVMAGYPATTMTYYFVREGGLWKYDWKRICQENQCSGDPDFGY</sequence>
<proteinExistence type="inferred from homology"/>
<dbReference type="Proteomes" id="UP001596223">
    <property type="component" value="Unassembled WGS sequence"/>
</dbReference>
<comment type="caution">
    <text evidence="5">The sequence shown here is derived from an EMBL/GenBank/DDBJ whole genome shotgun (WGS) entry which is preliminary data.</text>
</comment>
<evidence type="ECO:0000256" key="1">
    <source>
        <dbReference type="ARBA" id="ARBA00022729"/>
    </source>
</evidence>
<comment type="similarity">
    <text evidence="2">Belongs to the MTB12 family.</text>
</comment>
<dbReference type="RefSeq" id="WP_378609873.1">
    <property type="nucleotide sequence ID" value="NZ_JBHSQN010000017.1"/>
</dbReference>
<keyword evidence="6" id="KW-1185">Reference proteome</keyword>
<gene>
    <name evidence="5" type="ORF">ACFP3H_25990</name>
</gene>
<feature type="domain" description="Low molecular weight antigen MTB12-like C-terminal" evidence="4">
    <location>
        <begin position="45"/>
        <end position="155"/>
    </location>
</feature>
<feature type="chain" id="PRO_5046950564" description="Low molecular weight antigen MTB12-like C-terminal domain-containing protein" evidence="3">
    <location>
        <begin position="28"/>
        <end position="160"/>
    </location>
</feature>
<reference evidence="6" key="1">
    <citation type="journal article" date="2019" name="Int. J. Syst. Evol. Microbiol.">
        <title>The Global Catalogue of Microorganisms (GCM) 10K type strain sequencing project: providing services to taxonomists for standard genome sequencing and annotation.</title>
        <authorList>
            <consortium name="The Broad Institute Genomics Platform"/>
            <consortium name="The Broad Institute Genome Sequencing Center for Infectious Disease"/>
            <person name="Wu L."/>
            <person name="Ma J."/>
        </authorList>
    </citation>
    <scope>NUCLEOTIDE SEQUENCE [LARGE SCALE GENOMIC DNA]</scope>
    <source>
        <strain evidence="6">CCUG 36956</strain>
    </source>
</reference>
<organism evidence="5 6">
    <name type="scientific">Nocardia lasii</name>
    <dbReference type="NCBI Taxonomy" id="1616107"/>
    <lineage>
        <taxon>Bacteria</taxon>
        <taxon>Bacillati</taxon>
        <taxon>Actinomycetota</taxon>
        <taxon>Actinomycetes</taxon>
        <taxon>Mycobacteriales</taxon>
        <taxon>Nocardiaceae</taxon>
        <taxon>Nocardia</taxon>
    </lineage>
</organism>
<dbReference type="InterPro" id="IPR058644">
    <property type="entry name" value="Mtb12-like_C"/>
</dbReference>
<protein>
    <recommendedName>
        <fullName evidence="4">Low molecular weight antigen MTB12-like C-terminal domain-containing protein</fullName>
    </recommendedName>
</protein>
<keyword evidence="1 3" id="KW-0732">Signal</keyword>
<evidence type="ECO:0000313" key="5">
    <source>
        <dbReference type="EMBL" id="MFC6014520.1"/>
    </source>
</evidence>
<evidence type="ECO:0000313" key="6">
    <source>
        <dbReference type="Proteomes" id="UP001596223"/>
    </source>
</evidence>
<accession>A0ABW1JZ96</accession>
<evidence type="ECO:0000256" key="2">
    <source>
        <dbReference type="ARBA" id="ARBA00093774"/>
    </source>
</evidence>